<dbReference type="PROSITE" id="PS00211">
    <property type="entry name" value="ABC_TRANSPORTER_1"/>
    <property type="match status" value="1"/>
</dbReference>
<feature type="transmembrane region" description="Helical" evidence="8">
    <location>
        <begin position="74"/>
        <end position="95"/>
    </location>
</feature>
<evidence type="ECO:0000313" key="12">
    <source>
        <dbReference type="Proteomes" id="UP000051461"/>
    </source>
</evidence>
<sequence length="596" mass="66439">MKRPPRGQHYTEEQLKVQHLKPTLRQLSGYLLQKRWPLAAVFGFTVVTTVVSIIGTRLNGLIIDRYIRTDRLKLLAMVCLLMVGMYVVASGFNWLQSHFMVNIAQETSTRIRQDVFTRMQRLPLSYFDQHPSGDLMSRLTNDVDNINTALMETFIQLFTGVISVVGMLIAMLVLSPALTLVVLLASTGTYFLSRQIAKFTQTAFRQQQAELGQLNSEIEETLSGKKTIQLFEQADQVLTDFRATNQRYVHHAYQAQVFSGALGPLNNMLNNLAYALITVLGALAILHGYQGITVGIMFAFLIYMRDFTGPIRNMLDLINTLQVSIVSAERVFAVINAPAEQDAPHVVMPTLTGTIALQHVTFGYQPEHPILHDISLTAKPGEMVAIVGPTGAGKTTTINLLTKLYPLTAGTILIDGHPIDQLDRYALRRQIAIVQQEPFLFSGTIQANIRLGRLDASEADIVAAAKAANAHDFIMQLPAGYQTQLSDRQQSLSQGQRQLISIARAFLAQTPILILDEATSAIDTKTEMVIQQAMDQLMQQKTSFVIAHRLSTIQKADQIIVIDQGRIVERGTHAHLLAQKGLYWRLYRSQFQGKDV</sequence>
<keyword evidence="2" id="KW-0813">Transport</keyword>
<feature type="domain" description="ABC transporter" evidence="9">
    <location>
        <begin position="355"/>
        <end position="589"/>
    </location>
</feature>
<gene>
    <name evidence="11" type="ORF">FC07_GL000349</name>
</gene>
<dbReference type="Pfam" id="PF00664">
    <property type="entry name" value="ABC_membrane"/>
    <property type="match status" value="1"/>
</dbReference>
<evidence type="ECO:0000256" key="7">
    <source>
        <dbReference type="ARBA" id="ARBA00023136"/>
    </source>
</evidence>
<dbReference type="InterPro" id="IPR003593">
    <property type="entry name" value="AAA+_ATPase"/>
</dbReference>
<keyword evidence="4" id="KW-0547">Nucleotide-binding</keyword>
<dbReference type="InterPro" id="IPR027417">
    <property type="entry name" value="P-loop_NTPase"/>
</dbReference>
<dbReference type="PATRIC" id="fig|1423726.3.peg.365"/>
<keyword evidence="3 8" id="KW-0812">Transmembrane</keyword>
<evidence type="ECO:0000259" key="10">
    <source>
        <dbReference type="PROSITE" id="PS50929"/>
    </source>
</evidence>
<keyword evidence="6 8" id="KW-1133">Transmembrane helix</keyword>
<dbReference type="InterPro" id="IPR011527">
    <property type="entry name" value="ABC1_TM_dom"/>
</dbReference>
<comment type="caution">
    <text evidence="11">The sequence shown here is derived from an EMBL/GenBank/DDBJ whole genome shotgun (WGS) entry which is preliminary data.</text>
</comment>
<dbReference type="STRING" id="1423726.FC07_GL000349"/>
<feature type="domain" description="ABC transmembrane type-1" evidence="10">
    <location>
        <begin position="39"/>
        <end position="322"/>
    </location>
</feature>
<evidence type="ECO:0000256" key="5">
    <source>
        <dbReference type="ARBA" id="ARBA00022840"/>
    </source>
</evidence>
<dbReference type="InterPro" id="IPR003439">
    <property type="entry name" value="ABC_transporter-like_ATP-bd"/>
</dbReference>
<dbReference type="PROSITE" id="PS50929">
    <property type="entry name" value="ABC_TM1F"/>
    <property type="match status" value="1"/>
</dbReference>
<dbReference type="Gene3D" id="1.20.1560.10">
    <property type="entry name" value="ABC transporter type 1, transmembrane domain"/>
    <property type="match status" value="1"/>
</dbReference>
<name>A0A0R1GKS2_9LACO</name>
<dbReference type="GO" id="GO:0005524">
    <property type="term" value="F:ATP binding"/>
    <property type="evidence" value="ECO:0007669"/>
    <property type="project" value="UniProtKB-KW"/>
</dbReference>
<keyword evidence="12" id="KW-1185">Reference proteome</keyword>
<dbReference type="PANTHER" id="PTHR43394">
    <property type="entry name" value="ATP-DEPENDENT PERMEASE MDL1, MITOCHONDRIAL"/>
    <property type="match status" value="1"/>
</dbReference>
<evidence type="ECO:0000256" key="3">
    <source>
        <dbReference type="ARBA" id="ARBA00022692"/>
    </source>
</evidence>
<dbReference type="PANTHER" id="PTHR43394:SF1">
    <property type="entry name" value="ATP-BINDING CASSETTE SUB-FAMILY B MEMBER 10, MITOCHONDRIAL"/>
    <property type="match status" value="1"/>
</dbReference>
<dbReference type="InterPro" id="IPR017871">
    <property type="entry name" value="ABC_transporter-like_CS"/>
</dbReference>
<dbReference type="InterPro" id="IPR036640">
    <property type="entry name" value="ABC1_TM_sf"/>
</dbReference>
<evidence type="ECO:0000256" key="4">
    <source>
        <dbReference type="ARBA" id="ARBA00022741"/>
    </source>
</evidence>
<evidence type="ECO:0000256" key="1">
    <source>
        <dbReference type="ARBA" id="ARBA00004651"/>
    </source>
</evidence>
<keyword evidence="5" id="KW-0067">ATP-binding</keyword>
<dbReference type="Proteomes" id="UP000051461">
    <property type="component" value="Unassembled WGS sequence"/>
</dbReference>
<evidence type="ECO:0000256" key="2">
    <source>
        <dbReference type="ARBA" id="ARBA00022448"/>
    </source>
</evidence>
<evidence type="ECO:0000313" key="11">
    <source>
        <dbReference type="EMBL" id="KRK34600.1"/>
    </source>
</evidence>
<dbReference type="AlphaFoldDB" id="A0A0R1GKS2"/>
<protein>
    <submittedName>
        <fullName evidence="11">Abc-type multidrug transport system, atpase and permease component</fullName>
    </submittedName>
</protein>
<evidence type="ECO:0000256" key="6">
    <source>
        <dbReference type="ARBA" id="ARBA00022989"/>
    </source>
</evidence>
<dbReference type="SUPFAM" id="SSF52540">
    <property type="entry name" value="P-loop containing nucleoside triphosphate hydrolases"/>
    <property type="match status" value="1"/>
</dbReference>
<evidence type="ECO:0000259" key="9">
    <source>
        <dbReference type="PROSITE" id="PS50893"/>
    </source>
</evidence>
<dbReference type="CDD" id="cd03254">
    <property type="entry name" value="ABCC_Glucan_exporter_like"/>
    <property type="match status" value="1"/>
</dbReference>
<feature type="transmembrane region" description="Helical" evidence="8">
    <location>
        <begin position="272"/>
        <end position="304"/>
    </location>
</feature>
<dbReference type="GO" id="GO:0015421">
    <property type="term" value="F:ABC-type oligopeptide transporter activity"/>
    <property type="evidence" value="ECO:0007669"/>
    <property type="project" value="TreeGrafter"/>
</dbReference>
<dbReference type="Gene3D" id="3.40.50.300">
    <property type="entry name" value="P-loop containing nucleotide triphosphate hydrolases"/>
    <property type="match status" value="1"/>
</dbReference>
<organism evidence="11 12">
    <name type="scientific">Loigolactobacillus bifermentans DSM 20003</name>
    <dbReference type="NCBI Taxonomy" id="1423726"/>
    <lineage>
        <taxon>Bacteria</taxon>
        <taxon>Bacillati</taxon>
        <taxon>Bacillota</taxon>
        <taxon>Bacilli</taxon>
        <taxon>Lactobacillales</taxon>
        <taxon>Lactobacillaceae</taxon>
        <taxon>Loigolactobacillus</taxon>
    </lineage>
</organism>
<dbReference type="PROSITE" id="PS50893">
    <property type="entry name" value="ABC_TRANSPORTER_2"/>
    <property type="match status" value="1"/>
</dbReference>
<proteinExistence type="predicted"/>
<dbReference type="SMART" id="SM00382">
    <property type="entry name" value="AAA"/>
    <property type="match status" value="1"/>
</dbReference>
<feature type="transmembrane region" description="Helical" evidence="8">
    <location>
        <begin position="157"/>
        <end position="185"/>
    </location>
</feature>
<keyword evidence="7 8" id="KW-0472">Membrane</keyword>
<dbReference type="FunFam" id="3.40.50.300:FF:000287">
    <property type="entry name" value="Multidrug ABC transporter ATP-binding protein"/>
    <property type="match status" value="1"/>
</dbReference>
<accession>A0A0R1GKS2</accession>
<dbReference type="CDD" id="cd18547">
    <property type="entry name" value="ABC_6TM_Tm288_like"/>
    <property type="match status" value="1"/>
</dbReference>
<reference evidence="11 12" key="1">
    <citation type="journal article" date="2015" name="Genome Announc.">
        <title>Expanding the biotechnology potential of lactobacilli through comparative genomics of 213 strains and associated genera.</title>
        <authorList>
            <person name="Sun Z."/>
            <person name="Harris H.M."/>
            <person name="McCann A."/>
            <person name="Guo C."/>
            <person name="Argimon S."/>
            <person name="Zhang W."/>
            <person name="Yang X."/>
            <person name="Jeffery I.B."/>
            <person name="Cooney J.C."/>
            <person name="Kagawa T.F."/>
            <person name="Liu W."/>
            <person name="Song Y."/>
            <person name="Salvetti E."/>
            <person name="Wrobel A."/>
            <person name="Rasinkangas P."/>
            <person name="Parkhill J."/>
            <person name="Rea M.C."/>
            <person name="O'Sullivan O."/>
            <person name="Ritari J."/>
            <person name="Douillard F.P."/>
            <person name="Paul Ross R."/>
            <person name="Yang R."/>
            <person name="Briner A.E."/>
            <person name="Felis G.E."/>
            <person name="de Vos W.M."/>
            <person name="Barrangou R."/>
            <person name="Klaenhammer T.R."/>
            <person name="Caufield P.W."/>
            <person name="Cui Y."/>
            <person name="Zhang H."/>
            <person name="O'Toole P.W."/>
        </authorList>
    </citation>
    <scope>NUCLEOTIDE SEQUENCE [LARGE SCALE GENOMIC DNA]</scope>
    <source>
        <strain evidence="11 12">DSM 20003</strain>
    </source>
</reference>
<dbReference type="GO" id="GO:0016887">
    <property type="term" value="F:ATP hydrolysis activity"/>
    <property type="evidence" value="ECO:0007669"/>
    <property type="project" value="InterPro"/>
</dbReference>
<dbReference type="SUPFAM" id="SSF90123">
    <property type="entry name" value="ABC transporter transmembrane region"/>
    <property type="match status" value="1"/>
</dbReference>
<dbReference type="InterPro" id="IPR039421">
    <property type="entry name" value="Type_1_exporter"/>
</dbReference>
<comment type="subcellular location">
    <subcellularLocation>
        <location evidence="1">Cell membrane</location>
        <topology evidence="1">Multi-pass membrane protein</topology>
    </subcellularLocation>
</comment>
<dbReference type="Pfam" id="PF00005">
    <property type="entry name" value="ABC_tran"/>
    <property type="match status" value="1"/>
</dbReference>
<feature type="transmembrane region" description="Helical" evidence="8">
    <location>
        <begin position="36"/>
        <end position="54"/>
    </location>
</feature>
<dbReference type="EMBL" id="AZDA01000090">
    <property type="protein sequence ID" value="KRK34600.1"/>
    <property type="molecule type" value="Genomic_DNA"/>
</dbReference>
<evidence type="ECO:0000256" key="8">
    <source>
        <dbReference type="SAM" id="Phobius"/>
    </source>
</evidence>
<dbReference type="GO" id="GO:0005886">
    <property type="term" value="C:plasma membrane"/>
    <property type="evidence" value="ECO:0007669"/>
    <property type="project" value="UniProtKB-SubCell"/>
</dbReference>